<dbReference type="SUPFAM" id="SSF82171">
    <property type="entry name" value="DPP6 N-terminal domain-like"/>
    <property type="match status" value="1"/>
</dbReference>
<evidence type="ECO:0000313" key="3">
    <source>
        <dbReference type="Proteomes" id="UP000651050"/>
    </source>
</evidence>
<sequence length="614" mass="63749">MFFSKVPSALAAMAMACAAGAAHATYPGINGVIVFENAATHRIGRTAPTGGAVTDLAAGRSPAVSPNGRKIAFSLPNAANTSSAIHVMNIDGTNDVQLTSGTWDVAPAWSADGTSISFVRNQNEMWSINPDGTGAMNVRPLLGAVTSLVNFPHFTSKGSFAYASYDTAGTPWLYFSSIQPRNDTLLARNSFPTFSPDGLTYMGVTLSLQAVEGDIAGPNSHLVPTPGSVTGQNVISPDGKSIAAGVGNAQNNLLQVRPRSGGPGTVQWPDTVHTLDWSRLPQACHETTTTGGSSVSPSADFYASQCAVVVMPDGGQTTGVLMQAAAIGPDQRLYVATKKLDGKGVPYWSPFEVAPGFVGSPTVAYSAGLRVNRLAIAGAKDGSLQVVVVFADGTVYHNVRYAGGSWSAQGFIALYNGNNFFKARDVAITISGSSATSQGMAQVIANGYDLGSVFHRVRSSDGTWTDWAEVPGAAGLNTRQLAIAAGDDGNTNVLATVVQPDGTSLIKRQVRYTNSWDPSFVDVAIPAGTTLSALDTQIALTVTTGQFPTAQLVYTDVNGAAWLQQRGNPLYQSSWTGQTGNVSLATGGTRGVSISGKPNGVANSEVMLVRTSAQ</sequence>
<comment type="caution">
    <text evidence="2">The sequence shown here is derived from an EMBL/GenBank/DDBJ whole genome shotgun (WGS) entry which is preliminary data.</text>
</comment>
<proteinExistence type="predicted"/>
<protein>
    <submittedName>
        <fullName evidence="2">PD40 domain-containing protein</fullName>
    </submittedName>
</protein>
<dbReference type="RefSeq" id="WP_196987917.1">
    <property type="nucleotide sequence ID" value="NZ_JADWYS010000001.1"/>
</dbReference>
<organism evidence="2 3">
    <name type="scientific">Caenimonas aquaedulcis</name>
    <dbReference type="NCBI Taxonomy" id="2793270"/>
    <lineage>
        <taxon>Bacteria</taxon>
        <taxon>Pseudomonadati</taxon>
        <taxon>Pseudomonadota</taxon>
        <taxon>Betaproteobacteria</taxon>
        <taxon>Burkholderiales</taxon>
        <taxon>Comamonadaceae</taxon>
        <taxon>Caenimonas</taxon>
    </lineage>
</organism>
<feature type="chain" id="PRO_5037021383" evidence="1">
    <location>
        <begin position="25"/>
        <end position="614"/>
    </location>
</feature>
<dbReference type="Proteomes" id="UP000651050">
    <property type="component" value="Unassembled WGS sequence"/>
</dbReference>
<dbReference type="InterPro" id="IPR011659">
    <property type="entry name" value="WD40"/>
</dbReference>
<dbReference type="Pfam" id="PF07676">
    <property type="entry name" value="PD40"/>
    <property type="match status" value="2"/>
</dbReference>
<gene>
    <name evidence="2" type="ORF">I5803_19190</name>
</gene>
<dbReference type="AlphaFoldDB" id="A0A931H7W8"/>
<dbReference type="InterPro" id="IPR011042">
    <property type="entry name" value="6-blade_b-propeller_TolB-like"/>
</dbReference>
<reference evidence="2" key="1">
    <citation type="submission" date="2020-11" db="EMBL/GenBank/DDBJ databases">
        <title>Bacterial whole genome sequence for Caenimonas sp. DR4.4.</title>
        <authorList>
            <person name="Le V."/>
            <person name="Ko S.-R."/>
            <person name="Ahn C.-Y."/>
            <person name="Oh H.-M."/>
        </authorList>
    </citation>
    <scope>NUCLEOTIDE SEQUENCE</scope>
    <source>
        <strain evidence="2">DR4.4</strain>
    </source>
</reference>
<dbReference type="PROSITE" id="PS51257">
    <property type="entry name" value="PROKAR_LIPOPROTEIN"/>
    <property type="match status" value="1"/>
</dbReference>
<dbReference type="Gene3D" id="2.120.10.30">
    <property type="entry name" value="TolB, C-terminal domain"/>
    <property type="match status" value="1"/>
</dbReference>
<evidence type="ECO:0000313" key="2">
    <source>
        <dbReference type="EMBL" id="MBG9390163.1"/>
    </source>
</evidence>
<dbReference type="SUPFAM" id="SSF89372">
    <property type="entry name" value="Fucose-specific lectin"/>
    <property type="match status" value="1"/>
</dbReference>
<evidence type="ECO:0000256" key="1">
    <source>
        <dbReference type="SAM" id="SignalP"/>
    </source>
</evidence>
<dbReference type="EMBL" id="JADWYS010000001">
    <property type="protein sequence ID" value="MBG9390163.1"/>
    <property type="molecule type" value="Genomic_DNA"/>
</dbReference>
<accession>A0A931H7W8</accession>
<keyword evidence="1" id="KW-0732">Signal</keyword>
<feature type="signal peptide" evidence="1">
    <location>
        <begin position="1"/>
        <end position="24"/>
    </location>
</feature>
<name>A0A931H7W8_9BURK</name>
<keyword evidence="3" id="KW-1185">Reference proteome</keyword>